<accession>A0ABD2M936</accession>
<dbReference type="AlphaFoldDB" id="A0ABD2M936"/>
<name>A0ABD2M936_9BILA</name>
<dbReference type="Proteomes" id="UP001620626">
    <property type="component" value="Unassembled WGS sequence"/>
</dbReference>
<sequence>MLLSAAVDAPPPNNSEECGAEVLISSDLPPFPSFRIHSLILSFFSSLPSRHRPSTPAFVRVIYQMEQKLIIRRNQYDGSAEFMTVGAGEVLTPVPSSAVAQLDFTRFSNILVEYLDNHVFNVLGGKEFSSTFGVDIQMSKDSKSWTEVIALLRSSLANVVKLSGELVPLFDAEPTILRKCPRLRWLEGPIPICSFVRDWLHIANDDGSKLFVPHLTDAIKIGNHDMSPFVEQFICDDSACSYSIHLGNVYMKDNAVPFECKKGFKDEPKEMLIFDSDDQGVEWSLERGPESVLENGVNPSIDEPQLTFTFKGA</sequence>
<proteinExistence type="predicted"/>
<organism evidence="1 2">
    <name type="scientific">Heterodera trifolii</name>
    <dbReference type="NCBI Taxonomy" id="157864"/>
    <lineage>
        <taxon>Eukaryota</taxon>
        <taxon>Metazoa</taxon>
        <taxon>Ecdysozoa</taxon>
        <taxon>Nematoda</taxon>
        <taxon>Chromadorea</taxon>
        <taxon>Rhabditida</taxon>
        <taxon>Tylenchina</taxon>
        <taxon>Tylenchomorpha</taxon>
        <taxon>Tylenchoidea</taxon>
        <taxon>Heteroderidae</taxon>
        <taxon>Heteroderinae</taxon>
        <taxon>Heterodera</taxon>
    </lineage>
</organism>
<evidence type="ECO:0000313" key="2">
    <source>
        <dbReference type="Proteomes" id="UP001620626"/>
    </source>
</evidence>
<gene>
    <name evidence="1" type="ORF">niasHT_005620</name>
</gene>
<protein>
    <submittedName>
        <fullName evidence="1">Uncharacterized protein</fullName>
    </submittedName>
</protein>
<keyword evidence="2" id="KW-1185">Reference proteome</keyword>
<comment type="caution">
    <text evidence="1">The sequence shown here is derived from an EMBL/GenBank/DDBJ whole genome shotgun (WGS) entry which is preliminary data.</text>
</comment>
<reference evidence="1 2" key="1">
    <citation type="submission" date="2024-10" db="EMBL/GenBank/DDBJ databases">
        <authorList>
            <person name="Kim D."/>
        </authorList>
    </citation>
    <scope>NUCLEOTIDE SEQUENCE [LARGE SCALE GENOMIC DNA]</scope>
    <source>
        <strain evidence="1">BH-2024</strain>
    </source>
</reference>
<evidence type="ECO:0000313" key="1">
    <source>
        <dbReference type="EMBL" id="KAL3124028.1"/>
    </source>
</evidence>
<dbReference type="EMBL" id="JBICBT010000080">
    <property type="protein sequence ID" value="KAL3124028.1"/>
    <property type="molecule type" value="Genomic_DNA"/>
</dbReference>